<sequence>MTEATESEQQERHLQITGEKRSVPSLKKFDSRSSAVSSMPAPGRFDEPAKKNSSTGEKDFYGNSSNDEEIEATDSPPVNASNNEASGSSSPIPDVTRSLVNMEPLTSRPESLKNSSIEKAASSKLSFQEIIAKTSTEELRRVLSQASKKTSRSDIIQQLASSTNFSSRDAIDEETSNHSKDDQISVRSLSKKSSSIPPHDKTFLEDKSVSSHSSKIVQEDDQKSTSSRRLSKAESIASITHSSKASRRKSINSKVSNSLENSSTQNQIEATSIVASQTYLEEKASSRTQSVAENKSPADTPPDNASTRSSRQSQLREENQTSSEEESVPKKLVSQLLDEIQSGDEANDISFSETEEAKEREDLKETPSSKRRITRGKLQSFISQQEMSVKGESVKSQTSSTQRSSAEQLTELLSKASEVETTDNQPRSSNSIVNSVIRDLLKLSKEKLSEVAVSEKLSKEEILDQKTESSPLLQTGGSSSKASGMEASSREEDFKVPPTPKPSRSITRFDAPRKSVPESAIDVLRLIQKPEDLPSAPVNSKSSMNSERSSQGGESQMSVIDPEALRTRRKTVPESAIEVLKLIQQQKDLPSTPANSLNSQNSLLKSQDSRISQTFRQDSTQVERRKTIPESAIDVLLELQQPNSSKSSMKSDQASDPDLHKSNENERKSTPASASNSVQEVQDNRIPSSAKSEEHLMTDTDGEAFSDSEEGKLIQKTSSTGQRRITRGKLHSFIKSKELLATASNVSAASNGNNSKKPSRLSNAQSNVSVPTSRKSEHQSDKALLDESAENEQIDDSTEDMIMEVDTANSSDIQTAPTALETVRPSPSHSKASTNLLEEQSEIKNMNSSHIQSKISLGSRPTKSEERLSSQHKASTTSIVSESAIINNDDDSSSLKFIENDMKESDNPHSTPSKISQTSEISIKDPLATSSRISHKSKVSEMSHNSVKSQGSTTKSISEDIYDAFMKKIMRELMEDAHEEETGIPKEEHSDISSAESSTSVKKSSSTVSRISTRRRSSKVSKESIKSRRSSTRSQRSSEENPQARTTSSIANSFVRHVLDDAKQNLREGNDVNIEQDYTREEVIRELDDPKSPFGKHLQIGEKAILRNQLNVSLSQKSTTIKDSVHGTIELHPLADALRKTPEFARMKYISQLGTVDYVYPCATGNRYIHSLGTYHLTRKMLEKIVANNPDAIKDANIDREKDLLIVQERDFESSKIDAHSYQKKTMRIASHMRAIVKHIFETNEDVKAKWAEYGMQPIDLEFLIELIDPTPLKGLKDNAPWPMKGRPESHAFLYEIVSNKKGGIDTDRMDYLKRDTLICKGNDFDVEYERIFANIRINHCKTNLGRTLLCYHKKIADDCWNILLQRDKNHREIYQHKKALAAEQQLALALDLVKDTLRQKGSDKRWYTMCESIFDMTAYCKFTELYVRSAISSPDERIEAIQSSHPKTGELQERNNVIRKLGRAKEIMEDLDEQRIWQCVGRAKFETKDKATNFFFERESLVNKMCKEIQNLEAIKEHPEVQVQPGHFHVSRGPTFNMGMKDKDPLEYLPIYEDGISDYSEGKGQSFFRTMNISSEYCISFFVETETYLNEAKMIFTRLMKEEKIKQDHISEDFTMTPDARRNKRPCSPSNFNDSGAPSTSRRKIDF</sequence>
<feature type="compositionally biased region" description="Polar residues" evidence="1">
    <location>
        <begin position="303"/>
        <end position="313"/>
    </location>
</feature>
<feature type="region of interest" description="Disordered" evidence="1">
    <location>
        <begin position="144"/>
        <end position="433"/>
    </location>
</feature>
<evidence type="ECO:0000256" key="1">
    <source>
        <dbReference type="SAM" id="MobiDB-lite"/>
    </source>
</evidence>
<feature type="compositionally biased region" description="Polar residues" evidence="1">
    <location>
        <begin position="807"/>
        <end position="817"/>
    </location>
</feature>
<feature type="compositionally biased region" description="Low complexity" evidence="1">
    <location>
        <begin position="540"/>
        <end position="550"/>
    </location>
</feature>
<feature type="compositionally biased region" description="Polar residues" evidence="1">
    <location>
        <begin position="670"/>
        <end position="690"/>
    </location>
</feature>
<feature type="region of interest" description="Disordered" evidence="1">
    <location>
        <begin position="1612"/>
        <end position="1648"/>
    </location>
</feature>
<feature type="compositionally biased region" description="Basic and acidic residues" evidence="1">
    <location>
        <begin position="198"/>
        <end position="209"/>
    </location>
</feature>
<dbReference type="SUPFAM" id="SSF109604">
    <property type="entry name" value="HD-domain/PDEase-like"/>
    <property type="match status" value="1"/>
</dbReference>
<feature type="region of interest" description="Disordered" evidence="1">
    <location>
        <begin position="977"/>
        <end position="1051"/>
    </location>
</feature>
<dbReference type="EMBL" id="OU015568">
    <property type="protein sequence ID" value="CAG5090200.1"/>
    <property type="molecule type" value="Genomic_DNA"/>
</dbReference>
<feature type="compositionally biased region" description="Polar residues" evidence="1">
    <location>
        <begin position="1041"/>
        <end position="1051"/>
    </location>
</feature>
<feature type="compositionally biased region" description="Polar residues" evidence="1">
    <location>
        <begin position="825"/>
        <end position="861"/>
    </location>
</feature>
<feature type="region of interest" description="Disordered" evidence="1">
    <location>
        <begin position="586"/>
        <end position="729"/>
    </location>
</feature>
<feature type="compositionally biased region" description="Polar residues" evidence="1">
    <location>
        <begin position="940"/>
        <end position="955"/>
    </location>
</feature>
<feature type="compositionally biased region" description="Polar residues" evidence="1">
    <location>
        <begin position="871"/>
        <end position="886"/>
    </location>
</feature>
<feature type="compositionally biased region" description="Polar residues" evidence="1">
    <location>
        <begin position="422"/>
        <end position="433"/>
    </location>
</feature>
<feature type="compositionally biased region" description="Basic and acidic residues" evidence="1">
    <location>
        <begin position="456"/>
        <end position="467"/>
    </location>
</feature>
<feature type="compositionally biased region" description="Low complexity" evidence="1">
    <location>
        <begin position="476"/>
        <end position="487"/>
    </location>
</feature>
<name>A0ABN7S573_OIKDI</name>
<feature type="compositionally biased region" description="Basic and acidic residues" evidence="1">
    <location>
        <begin position="774"/>
        <end position="785"/>
    </location>
</feature>
<feature type="compositionally biased region" description="Polar residues" evidence="1">
    <location>
        <begin position="144"/>
        <end position="167"/>
    </location>
</feature>
<feature type="compositionally biased region" description="Low complexity" evidence="1">
    <location>
        <begin position="992"/>
        <end position="1011"/>
    </location>
</feature>
<dbReference type="PANTHER" id="PTHR11373">
    <property type="entry name" value="DEOXYNUCLEOSIDE TRIPHOSPHATE TRIPHOSPHOHYDROLASE"/>
    <property type="match status" value="1"/>
</dbReference>
<proteinExistence type="predicted"/>
<evidence type="ECO:0000313" key="2">
    <source>
        <dbReference type="EMBL" id="CAG5090200.1"/>
    </source>
</evidence>
<feature type="compositionally biased region" description="Basic and acidic residues" evidence="1">
    <location>
        <begin position="9"/>
        <end position="31"/>
    </location>
</feature>
<evidence type="ECO:0000313" key="3">
    <source>
        <dbReference type="Proteomes" id="UP001158576"/>
    </source>
</evidence>
<dbReference type="PANTHER" id="PTHR11373:SF4">
    <property type="entry name" value="DEOXYNUCLEOSIDE TRIPHOSPHATE TRIPHOSPHOHYDROLASE SAMHD1"/>
    <property type="match status" value="1"/>
</dbReference>
<feature type="region of interest" description="Disordered" evidence="1">
    <location>
        <begin position="1"/>
        <end position="119"/>
    </location>
</feature>
<feature type="compositionally biased region" description="Polar residues" evidence="1">
    <location>
        <begin position="908"/>
        <end position="921"/>
    </location>
</feature>
<gene>
    <name evidence="2" type="ORF">OKIOD_LOCUS4059</name>
</gene>
<feature type="region of interest" description="Disordered" evidence="1">
    <location>
        <begin position="744"/>
        <end position="955"/>
    </location>
</feature>
<feature type="compositionally biased region" description="Low complexity" evidence="1">
    <location>
        <begin position="744"/>
        <end position="755"/>
    </location>
</feature>
<feature type="compositionally biased region" description="Basic and acidic residues" evidence="1">
    <location>
        <begin position="898"/>
        <end position="907"/>
    </location>
</feature>
<dbReference type="Proteomes" id="UP001158576">
    <property type="component" value="Chromosome PAR"/>
</dbReference>
<dbReference type="InterPro" id="IPR050135">
    <property type="entry name" value="dGTPase-like"/>
</dbReference>
<feature type="compositionally biased region" description="Low complexity" evidence="1">
    <location>
        <begin position="79"/>
        <end position="90"/>
    </location>
</feature>
<dbReference type="Gene3D" id="1.10.3210.10">
    <property type="entry name" value="Hypothetical protein af1432"/>
    <property type="match status" value="1"/>
</dbReference>
<feature type="compositionally biased region" description="Basic and acidic residues" evidence="1">
    <location>
        <begin position="977"/>
        <end position="991"/>
    </location>
</feature>
<feature type="compositionally biased region" description="Low complexity" evidence="1">
    <location>
        <begin position="185"/>
        <end position="195"/>
    </location>
</feature>
<feature type="compositionally biased region" description="Polar residues" evidence="1">
    <location>
        <begin position="394"/>
        <end position="408"/>
    </location>
</feature>
<feature type="compositionally biased region" description="Polar residues" evidence="1">
    <location>
        <begin position="760"/>
        <end position="773"/>
    </location>
</feature>
<accession>A0ABN7S573</accession>
<feature type="compositionally biased region" description="Acidic residues" evidence="1">
    <location>
        <begin position="787"/>
        <end position="803"/>
    </location>
</feature>
<protein>
    <submittedName>
        <fullName evidence="2">Oidioi.mRNA.OKI2018_I69.PAR.g12501.t1.cds</fullName>
    </submittedName>
</protein>
<feature type="compositionally biased region" description="Basic and acidic residues" evidence="1">
    <location>
        <begin position="44"/>
        <end position="60"/>
    </location>
</feature>
<feature type="compositionally biased region" description="Low complexity" evidence="1">
    <location>
        <begin position="595"/>
        <end position="604"/>
    </location>
</feature>
<feature type="compositionally biased region" description="Polar residues" evidence="1">
    <location>
        <begin position="1629"/>
        <end position="1641"/>
    </location>
</feature>
<feature type="compositionally biased region" description="Polar residues" evidence="1">
    <location>
        <begin position="252"/>
        <end position="279"/>
    </location>
</feature>
<feature type="compositionally biased region" description="Basic and acidic residues" evidence="1">
    <location>
        <begin position="175"/>
        <end position="184"/>
    </location>
</feature>
<reference evidence="2 3" key="1">
    <citation type="submission" date="2021-04" db="EMBL/GenBank/DDBJ databases">
        <authorList>
            <person name="Bliznina A."/>
        </authorList>
    </citation>
    <scope>NUCLEOTIDE SEQUENCE [LARGE SCALE GENOMIC DNA]</scope>
</reference>
<keyword evidence="3" id="KW-1185">Reference proteome</keyword>
<feature type="compositionally biased region" description="Polar residues" evidence="1">
    <location>
        <begin position="605"/>
        <end position="620"/>
    </location>
</feature>
<feature type="region of interest" description="Disordered" evidence="1">
    <location>
        <begin position="452"/>
        <end position="571"/>
    </location>
</feature>
<organism evidence="2 3">
    <name type="scientific">Oikopleura dioica</name>
    <name type="common">Tunicate</name>
    <dbReference type="NCBI Taxonomy" id="34765"/>
    <lineage>
        <taxon>Eukaryota</taxon>
        <taxon>Metazoa</taxon>
        <taxon>Chordata</taxon>
        <taxon>Tunicata</taxon>
        <taxon>Appendicularia</taxon>
        <taxon>Copelata</taxon>
        <taxon>Oikopleuridae</taxon>
        <taxon>Oikopleura</taxon>
    </lineage>
</organism>
<feature type="compositionally biased region" description="Basic and acidic residues" evidence="1">
    <location>
        <begin position="355"/>
        <end position="368"/>
    </location>
</feature>
<feature type="compositionally biased region" description="Basic and acidic residues" evidence="1">
    <location>
        <begin position="657"/>
        <end position="669"/>
    </location>
</feature>
<feature type="compositionally biased region" description="Polar residues" evidence="1">
    <location>
        <begin position="108"/>
        <end position="117"/>
    </location>
</feature>